<protein>
    <submittedName>
        <fullName evidence="2">Uncharacterized protein</fullName>
    </submittedName>
</protein>
<dbReference type="EMBL" id="CP009888">
    <property type="protein sequence ID" value="AIY66398.1"/>
    <property type="molecule type" value="Genomic_DNA"/>
</dbReference>
<evidence type="ECO:0000256" key="1">
    <source>
        <dbReference type="SAM" id="Phobius"/>
    </source>
</evidence>
<dbReference type="STRING" id="1348114.OM33_13505"/>
<sequence length="155" mass="17783">MLIALGSYHTFLVIASFVLLVLLKQKQGAVFAGTTAAFFLLANFYFSYLIEWDSGNLYRYFIWLLHDVIWMGTIAYLGLKDKVSWRQSVLGQLFCIPIIGLNAFRAMDMGFNSFNFSLAPYQFIYPVFETAIVALCWLPIFVYLKNKLFAKPQTA</sequence>
<feature type="transmembrane region" description="Helical" evidence="1">
    <location>
        <begin position="30"/>
        <end position="48"/>
    </location>
</feature>
<feature type="transmembrane region" description="Helical" evidence="1">
    <location>
        <begin position="89"/>
        <end position="107"/>
    </location>
</feature>
<keyword evidence="3" id="KW-1185">Reference proteome</keyword>
<dbReference type="KEGG" id="pseo:OM33_13505"/>
<feature type="transmembrane region" description="Helical" evidence="1">
    <location>
        <begin position="60"/>
        <end position="77"/>
    </location>
</feature>
<keyword evidence="1" id="KW-0812">Transmembrane</keyword>
<feature type="transmembrane region" description="Helical" evidence="1">
    <location>
        <begin position="6"/>
        <end position="23"/>
    </location>
</feature>
<name>A0A0A7EIM4_9GAMM</name>
<proteinExistence type="predicted"/>
<accession>A0A0A7EIM4</accession>
<dbReference type="eggNOG" id="ENOG502ZENR">
    <property type="taxonomic scope" value="Bacteria"/>
</dbReference>
<gene>
    <name evidence="2" type="ORF">OM33_13505</name>
</gene>
<keyword evidence="1" id="KW-0472">Membrane</keyword>
<evidence type="ECO:0000313" key="2">
    <source>
        <dbReference type="EMBL" id="AIY66398.1"/>
    </source>
</evidence>
<dbReference type="HOGENOM" id="CLU_1633974_0_0_6"/>
<organism evidence="2 3">
    <name type="scientific">Pseudoalteromonas piratica</name>
    <dbReference type="NCBI Taxonomy" id="1348114"/>
    <lineage>
        <taxon>Bacteria</taxon>
        <taxon>Pseudomonadati</taxon>
        <taxon>Pseudomonadota</taxon>
        <taxon>Gammaproteobacteria</taxon>
        <taxon>Alteromonadales</taxon>
        <taxon>Pseudoalteromonadaceae</taxon>
        <taxon>Pseudoalteromonas</taxon>
    </lineage>
</organism>
<evidence type="ECO:0000313" key="3">
    <source>
        <dbReference type="Proteomes" id="UP000030341"/>
    </source>
</evidence>
<feature type="transmembrane region" description="Helical" evidence="1">
    <location>
        <begin position="123"/>
        <end position="144"/>
    </location>
</feature>
<dbReference type="AlphaFoldDB" id="A0A0A7EIM4"/>
<reference evidence="2 3" key="1">
    <citation type="submission" date="2014-11" db="EMBL/GenBank/DDBJ databases">
        <title>Complete Genome Sequence of Pseudoalteromonas sp. Strain OCN003 Isolated from Kaneohe Bay, Oahu, Hawaii.</title>
        <authorList>
            <person name="Beurmann S."/>
            <person name="Videau P."/>
            <person name="Ushijima B."/>
            <person name="Smith A.M."/>
            <person name="Aeby G.S."/>
            <person name="Callahan S.M."/>
            <person name="Belcaid M."/>
        </authorList>
    </citation>
    <scope>NUCLEOTIDE SEQUENCE [LARGE SCALE GENOMIC DNA]</scope>
    <source>
        <strain evidence="2 3">OCN003</strain>
    </source>
</reference>
<dbReference type="Proteomes" id="UP000030341">
    <property type="component" value="Chromosome 1"/>
</dbReference>
<keyword evidence="1" id="KW-1133">Transmembrane helix</keyword>